<protein>
    <submittedName>
        <fullName evidence="2">Uncharacterized protein</fullName>
    </submittedName>
</protein>
<comment type="caution">
    <text evidence="2">The sequence shown here is derived from an EMBL/GenBank/DDBJ whole genome shotgun (WGS) entry which is preliminary data.</text>
</comment>
<sequence length="59" mass="6977">MKELVKMGIKGVIWLFSAVLFGFPLIVFSVVDWIIDKFAGESRDTEMRLNYWRPFERHG</sequence>
<keyword evidence="1" id="KW-0812">Transmembrane</keyword>
<keyword evidence="1" id="KW-1133">Transmembrane helix</keyword>
<name>A0A831TZK0_GEOME</name>
<feature type="transmembrane region" description="Helical" evidence="1">
    <location>
        <begin position="12"/>
        <end position="35"/>
    </location>
</feature>
<evidence type="ECO:0000256" key="1">
    <source>
        <dbReference type="SAM" id="Phobius"/>
    </source>
</evidence>
<dbReference type="AlphaFoldDB" id="A0A831TZK0"/>
<organism evidence="2">
    <name type="scientific">Geobacter metallireducens</name>
    <dbReference type="NCBI Taxonomy" id="28232"/>
    <lineage>
        <taxon>Bacteria</taxon>
        <taxon>Pseudomonadati</taxon>
        <taxon>Thermodesulfobacteriota</taxon>
        <taxon>Desulfuromonadia</taxon>
        <taxon>Geobacterales</taxon>
        <taxon>Geobacteraceae</taxon>
        <taxon>Geobacter</taxon>
    </lineage>
</organism>
<dbReference type="EMBL" id="DSOV01000041">
    <property type="protein sequence ID" value="HEN42511.1"/>
    <property type="molecule type" value="Genomic_DNA"/>
</dbReference>
<accession>A0A831TZK0</accession>
<reference evidence="2" key="1">
    <citation type="journal article" date="2020" name="mSystems">
        <title>Genome- and Community-Level Interaction Insights into Carbon Utilization and Element Cycling Functions of Hydrothermarchaeota in Hydrothermal Sediment.</title>
        <authorList>
            <person name="Zhou Z."/>
            <person name="Liu Y."/>
            <person name="Xu W."/>
            <person name="Pan J."/>
            <person name="Luo Z.H."/>
            <person name="Li M."/>
        </authorList>
    </citation>
    <scope>NUCLEOTIDE SEQUENCE [LARGE SCALE GENOMIC DNA]</scope>
    <source>
        <strain evidence="2">SpSt-349</strain>
    </source>
</reference>
<evidence type="ECO:0000313" key="2">
    <source>
        <dbReference type="EMBL" id="HEN42511.1"/>
    </source>
</evidence>
<gene>
    <name evidence="2" type="ORF">ENQ87_09060</name>
</gene>
<keyword evidence="1" id="KW-0472">Membrane</keyword>
<proteinExistence type="predicted"/>